<dbReference type="RefSeq" id="WP_004834202.1">
    <property type="nucleotide sequence ID" value="NZ_AEXM01000012.1"/>
</dbReference>
<gene>
    <name evidence="2" type="ORF">HMPREF9290_1502</name>
</gene>
<dbReference type="InterPro" id="IPR033469">
    <property type="entry name" value="CYTH-like_dom_sf"/>
</dbReference>
<evidence type="ECO:0000313" key="3">
    <source>
        <dbReference type="Proteomes" id="UP000005286"/>
    </source>
</evidence>
<dbReference type="PROSITE" id="PS51707">
    <property type="entry name" value="CYTH"/>
    <property type="match status" value="1"/>
</dbReference>
<feature type="domain" description="CYTH" evidence="1">
    <location>
        <begin position="2"/>
        <end position="175"/>
    </location>
</feature>
<dbReference type="CDD" id="cd07890">
    <property type="entry name" value="CYTH-like_AC_IV-like"/>
    <property type="match status" value="1"/>
</dbReference>
<dbReference type="Gene3D" id="2.40.320.10">
    <property type="entry name" value="Hypothetical Protein Pfu-838710-001"/>
    <property type="match status" value="1"/>
</dbReference>
<dbReference type="STRING" id="879305.HMPREF9290_1502"/>
<reference evidence="2 3" key="1">
    <citation type="submission" date="2011-01" db="EMBL/GenBank/DDBJ databases">
        <authorList>
            <person name="Durkin A.S."/>
            <person name="Madupu R."/>
            <person name="Torralba M."/>
            <person name="Gillis M."/>
            <person name="Methe B."/>
            <person name="Sutton G."/>
            <person name="Nelson K.E."/>
        </authorList>
    </citation>
    <scope>NUCLEOTIDE SEQUENCE [LARGE SCALE GENOMIC DNA]</scope>
    <source>
        <strain evidence="2 3">ACS-065-V-Col13</strain>
    </source>
</reference>
<dbReference type="PATRIC" id="fig|879305.3.peg.560"/>
<organism evidence="2 3">
    <name type="scientific">Anaerococcus prevotii ACS-065-V-Col13</name>
    <dbReference type="NCBI Taxonomy" id="879305"/>
    <lineage>
        <taxon>Bacteria</taxon>
        <taxon>Bacillati</taxon>
        <taxon>Bacillota</taxon>
        <taxon>Tissierellia</taxon>
        <taxon>Tissierellales</taxon>
        <taxon>Peptoniphilaceae</taxon>
        <taxon>Anaerococcus</taxon>
    </lineage>
</organism>
<dbReference type="AlphaFoldDB" id="F0GUS8"/>
<comment type="caution">
    <text evidence="2">The sequence shown here is derived from an EMBL/GenBank/DDBJ whole genome shotgun (WGS) entry which is preliminary data.</text>
</comment>
<proteinExistence type="predicted"/>
<accession>F0GUS8</accession>
<keyword evidence="3" id="KW-1185">Reference proteome</keyword>
<dbReference type="InterPro" id="IPR023577">
    <property type="entry name" value="CYTH_domain"/>
</dbReference>
<dbReference type="Pfam" id="PF01928">
    <property type="entry name" value="CYTH"/>
    <property type="match status" value="1"/>
</dbReference>
<dbReference type="SUPFAM" id="SSF55154">
    <property type="entry name" value="CYTH-like phosphatases"/>
    <property type="match status" value="1"/>
</dbReference>
<dbReference type="eggNOG" id="COG1437">
    <property type="taxonomic scope" value="Bacteria"/>
</dbReference>
<evidence type="ECO:0000313" key="2">
    <source>
        <dbReference type="EMBL" id="EGC82376.1"/>
    </source>
</evidence>
<dbReference type="InterPro" id="IPR008173">
    <property type="entry name" value="Adenylyl_cyclase_CyaB"/>
</dbReference>
<dbReference type="EMBL" id="AEXM01000012">
    <property type="protein sequence ID" value="EGC82376.1"/>
    <property type="molecule type" value="Genomic_DNA"/>
</dbReference>
<name>F0GUS8_9FIRM</name>
<dbReference type="Proteomes" id="UP000005286">
    <property type="component" value="Unassembled WGS sequence"/>
</dbReference>
<sequence>MQREIEVKVLNIDIEEMAHKLESLGAVKINHEFQKNYTFIPQGEGSFSDGYLRIRETTKKSTEEKEIELTFKEVKTVDDVRINNEYTTKIDSVTMMTRILEHMGIELEYKGEKERISYRYKNQRFDIDIWDKDTYPDPYMEIEFSNQSKIDEIIDDLGIDRVNVTNKSITELREDL</sequence>
<dbReference type="PANTHER" id="PTHR21028:SF2">
    <property type="entry name" value="CYTH DOMAIN-CONTAINING PROTEIN"/>
    <property type="match status" value="1"/>
</dbReference>
<protein>
    <submittedName>
        <fullName evidence="2">Putative adenylyl cyclase CyaB</fullName>
    </submittedName>
</protein>
<dbReference type="PANTHER" id="PTHR21028">
    <property type="entry name" value="SI:CH211-156B7.4"/>
    <property type="match status" value="1"/>
</dbReference>
<evidence type="ECO:0000259" key="1">
    <source>
        <dbReference type="PROSITE" id="PS51707"/>
    </source>
</evidence>